<accession>A0AAD8IFN2</accession>
<protein>
    <recommendedName>
        <fullName evidence="4">RNase H type-1 domain-containing protein</fullName>
    </recommendedName>
</protein>
<proteinExistence type="predicted"/>
<name>A0AAD8IFN2_9APIA</name>
<dbReference type="Proteomes" id="UP001237642">
    <property type="component" value="Unassembled WGS sequence"/>
</dbReference>
<dbReference type="EMBL" id="JAUIZM010000005">
    <property type="protein sequence ID" value="KAK1383622.1"/>
    <property type="molecule type" value="Genomic_DNA"/>
</dbReference>
<dbReference type="SUPFAM" id="SSF144000">
    <property type="entry name" value="Oxysterol-binding protein-like"/>
    <property type="match status" value="1"/>
</dbReference>
<organism evidence="2 3">
    <name type="scientific">Heracleum sosnowskyi</name>
    <dbReference type="NCBI Taxonomy" id="360622"/>
    <lineage>
        <taxon>Eukaryota</taxon>
        <taxon>Viridiplantae</taxon>
        <taxon>Streptophyta</taxon>
        <taxon>Embryophyta</taxon>
        <taxon>Tracheophyta</taxon>
        <taxon>Spermatophyta</taxon>
        <taxon>Magnoliopsida</taxon>
        <taxon>eudicotyledons</taxon>
        <taxon>Gunneridae</taxon>
        <taxon>Pentapetalae</taxon>
        <taxon>asterids</taxon>
        <taxon>campanulids</taxon>
        <taxon>Apiales</taxon>
        <taxon>Apiaceae</taxon>
        <taxon>Apioideae</taxon>
        <taxon>apioid superclade</taxon>
        <taxon>Tordylieae</taxon>
        <taxon>Tordyliinae</taxon>
        <taxon>Heracleum</taxon>
    </lineage>
</organism>
<evidence type="ECO:0000313" key="2">
    <source>
        <dbReference type="EMBL" id="KAK1383622.1"/>
    </source>
</evidence>
<dbReference type="AlphaFoldDB" id="A0AAD8IFN2"/>
<feature type="compositionally biased region" description="Basic and acidic residues" evidence="1">
    <location>
        <begin position="57"/>
        <end position="73"/>
    </location>
</feature>
<evidence type="ECO:0000256" key="1">
    <source>
        <dbReference type="SAM" id="MobiDB-lite"/>
    </source>
</evidence>
<keyword evidence="3" id="KW-1185">Reference proteome</keyword>
<evidence type="ECO:0000313" key="3">
    <source>
        <dbReference type="Proteomes" id="UP001237642"/>
    </source>
</evidence>
<reference evidence="2" key="1">
    <citation type="submission" date="2023-02" db="EMBL/GenBank/DDBJ databases">
        <title>Genome of toxic invasive species Heracleum sosnowskyi carries increased number of genes despite the absence of recent whole-genome duplications.</title>
        <authorList>
            <person name="Schelkunov M."/>
            <person name="Shtratnikova V."/>
            <person name="Makarenko M."/>
            <person name="Klepikova A."/>
            <person name="Omelchenko D."/>
            <person name="Novikova G."/>
            <person name="Obukhova E."/>
            <person name="Bogdanov V."/>
            <person name="Penin A."/>
            <person name="Logacheva M."/>
        </authorList>
    </citation>
    <scope>NUCLEOTIDE SEQUENCE</scope>
    <source>
        <strain evidence="2">Hsosn_3</strain>
        <tissue evidence="2">Leaf</tissue>
    </source>
</reference>
<sequence>MEYPMLSDSPGTPPHKSRSQWWLDREEEARLEDEVAEWEMVSQVNQVIDLGRPPRPQPEEKSPKKQKIGHDTRKENGKIWQAIEVFPGYCKLNVHDCYTEKPFWNGNKTWVGAVIRDDKGKIVRMLKGTQAGFSEKRIRCFSMMMELRLAWEEKKELIILETDSWFAFEAYYGKWCEECKYEIEQIQRRKRDKNVKIEVIYLPPTAN</sequence>
<reference evidence="2" key="2">
    <citation type="submission" date="2023-05" db="EMBL/GenBank/DDBJ databases">
        <authorList>
            <person name="Schelkunov M.I."/>
        </authorList>
    </citation>
    <scope>NUCLEOTIDE SEQUENCE</scope>
    <source>
        <strain evidence="2">Hsosn_3</strain>
        <tissue evidence="2">Leaf</tissue>
    </source>
</reference>
<evidence type="ECO:0008006" key="4">
    <source>
        <dbReference type="Google" id="ProtNLM"/>
    </source>
</evidence>
<dbReference type="InterPro" id="IPR037239">
    <property type="entry name" value="OSBP_sf"/>
</dbReference>
<gene>
    <name evidence="2" type="ORF">POM88_021357</name>
</gene>
<feature type="region of interest" description="Disordered" evidence="1">
    <location>
        <begin position="46"/>
        <end position="73"/>
    </location>
</feature>
<feature type="region of interest" description="Disordered" evidence="1">
    <location>
        <begin position="1"/>
        <end position="22"/>
    </location>
</feature>
<comment type="caution">
    <text evidence="2">The sequence shown here is derived from an EMBL/GenBank/DDBJ whole genome shotgun (WGS) entry which is preliminary data.</text>
</comment>